<dbReference type="SMART" id="SM01014">
    <property type="entry name" value="ARID"/>
    <property type="match status" value="1"/>
</dbReference>
<name>A0AAW1S374_9CHLO</name>
<dbReference type="PANTHER" id="PTHR46691">
    <property type="entry name" value="HIGH MOBILITY GROUP B PROTEIN 9"/>
    <property type="match status" value="1"/>
</dbReference>
<dbReference type="Pfam" id="PF00505">
    <property type="entry name" value="HMG_box"/>
    <property type="match status" value="1"/>
</dbReference>
<dbReference type="Gene3D" id="1.10.150.60">
    <property type="entry name" value="ARID DNA-binding domain"/>
    <property type="match status" value="1"/>
</dbReference>
<evidence type="ECO:0000256" key="2">
    <source>
        <dbReference type="SAM" id="MobiDB-lite"/>
    </source>
</evidence>
<dbReference type="SUPFAM" id="SSF47095">
    <property type="entry name" value="HMG-box"/>
    <property type="match status" value="1"/>
</dbReference>
<dbReference type="InterPro" id="IPR001606">
    <property type="entry name" value="ARID_dom"/>
</dbReference>
<dbReference type="AlphaFoldDB" id="A0AAW1S374"/>
<dbReference type="Gene3D" id="1.10.30.10">
    <property type="entry name" value="High mobility group box domain"/>
    <property type="match status" value="1"/>
</dbReference>
<dbReference type="SUPFAM" id="SSF46774">
    <property type="entry name" value="ARID-like"/>
    <property type="match status" value="1"/>
</dbReference>
<keyword evidence="1" id="KW-0539">Nucleus</keyword>
<evidence type="ECO:0000256" key="1">
    <source>
        <dbReference type="PROSITE-ProRule" id="PRU00267"/>
    </source>
</evidence>
<comment type="caution">
    <text evidence="5">The sequence shown here is derived from an EMBL/GenBank/DDBJ whole genome shotgun (WGS) entry which is preliminary data.</text>
</comment>
<feature type="domain" description="HMG box" evidence="3">
    <location>
        <begin position="284"/>
        <end position="352"/>
    </location>
</feature>
<feature type="region of interest" description="Disordered" evidence="2">
    <location>
        <begin position="1"/>
        <end position="30"/>
    </location>
</feature>
<protein>
    <recommendedName>
        <fullName evidence="7">ARID domain-containing protein</fullName>
    </recommendedName>
</protein>
<accession>A0AAW1S374</accession>
<dbReference type="SMART" id="SM00501">
    <property type="entry name" value="BRIGHT"/>
    <property type="match status" value="1"/>
</dbReference>
<dbReference type="Pfam" id="PF01388">
    <property type="entry name" value="ARID"/>
    <property type="match status" value="1"/>
</dbReference>
<proteinExistence type="predicted"/>
<dbReference type="PANTHER" id="PTHR46691:SF1">
    <property type="entry name" value="AT-RICH INTERACTIVE DOMAIN-CONTAINING PROTEIN 2"/>
    <property type="match status" value="1"/>
</dbReference>
<dbReference type="Proteomes" id="UP001445335">
    <property type="component" value="Unassembled WGS sequence"/>
</dbReference>
<keyword evidence="6" id="KW-1185">Reference proteome</keyword>
<dbReference type="GO" id="GO:0005634">
    <property type="term" value="C:nucleus"/>
    <property type="evidence" value="ECO:0007669"/>
    <property type="project" value="UniProtKB-UniRule"/>
</dbReference>
<dbReference type="InterPro" id="IPR009071">
    <property type="entry name" value="HMG_box_dom"/>
</dbReference>
<evidence type="ECO:0008006" key="7">
    <source>
        <dbReference type="Google" id="ProtNLM"/>
    </source>
</evidence>
<reference evidence="5 6" key="1">
    <citation type="journal article" date="2024" name="Nat. Commun.">
        <title>Phylogenomics reveals the evolutionary origins of lichenization in chlorophyte algae.</title>
        <authorList>
            <person name="Puginier C."/>
            <person name="Libourel C."/>
            <person name="Otte J."/>
            <person name="Skaloud P."/>
            <person name="Haon M."/>
            <person name="Grisel S."/>
            <person name="Petersen M."/>
            <person name="Berrin J.G."/>
            <person name="Delaux P.M."/>
            <person name="Dal Grande F."/>
            <person name="Keller J."/>
        </authorList>
    </citation>
    <scope>NUCLEOTIDE SEQUENCE [LARGE SCALE GENOMIC DNA]</scope>
    <source>
        <strain evidence="5 6">SAG 245.80</strain>
    </source>
</reference>
<keyword evidence="1" id="KW-0238">DNA-binding</keyword>
<dbReference type="SMART" id="SM00398">
    <property type="entry name" value="HMG"/>
    <property type="match status" value="1"/>
</dbReference>
<dbReference type="GO" id="GO:0003677">
    <property type="term" value="F:DNA binding"/>
    <property type="evidence" value="ECO:0007669"/>
    <property type="project" value="UniProtKB-UniRule"/>
</dbReference>
<organism evidence="5 6">
    <name type="scientific">Elliptochloris bilobata</name>
    <dbReference type="NCBI Taxonomy" id="381761"/>
    <lineage>
        <taxon>Eukaryota</taxon>
        <taxon>Viridiplantae</taxon>
        <taxon>Chlorophyta</taxon>
        <taxon>core chlorophytes</taxon>
        <taxon>Trebouxiophyceae</taxon>
        <taxon>Trebouxiophyceae incertae sedis</taxon>
        <taxon>Elliptochloris clade</taxon>
        <taxon>Elliptochloris</taxon>
    </lineage>
</organism>
<dbReference type="EMBL" id="JALJOU010000013">
    <property type="protein sequence ID" value="KAK9840544.1"/>
    <property type="molecule type" value="Genomic_DNA"/>
</dbReference>
<dbReference type="PROSITE" id="PS50118">
    <property type="entry name" value="HMG_BOX_2"/>
    <property type="match status" value="1"/>
</dbReference>
<feature type="region of interest" description="Disordered" evidence="2">
    <location>
        <begin position="159"/>
        <end position="184"/>
    </location>
</feature>
<feature type="domain" description="ARID" evidence="4">
    <location>
        <begin position="57"/>
        <end position="149"/>
    </location>
</feature>
<feature type="compositionally biased region" description="Low complexity" evidence="2">
    <location>
        <begin position="11"/>
        <end position="30"/>
    </location>
</feature>
<evidence type="ECO:0000259" key="3">
    <source>
        <dbReference type="PROSITE" id="PS50118"/>
    </source>
</evidence>
<feature type="compositionally biased region" description="Basic and acidic residues" evidence="2">
    <location>
        <begin position="169"/>
        <end position="181"/>
    </location>
</feature>
<evidence type="ECO:0000313" key="5">
    <source>
        <dbReference type="EMBL" id="KAK9840544.1"/>
    </source>
</evidence>
<evidence type="ECO:0000259" key="4">
    <source>
        <dbReference type="PROSITE" id="PS51011"/>
    </source>
</evidence>
<feature type="DNA-binding region" description="HMG box" evidence="1">
    <location>
        <begin position="284"/>
        <end position="352"/>
    </location>
</feature>
<evidence type="ECO:0000313" key="6">
    <source>
        <dbReference type="Proteomes" id="UP001445335"/>
    </source>
</evidence>
<dbReference type="InterPro" id="IPR036910">
    <property type="entry name" value="HMG_box_dom_sf"/>
</dbReference>
<gene>
    <name evidence="5" type="ORF">WJX81_000532</name>
</gene>
<dbReference type="PROSITE" id="PS51011">
    <property type="entry name" value="ARID"/>
    <property type="match status" value="1"/>
</dbReference>
<feature type="region of interest" description="Disordered" evidence="2">
    <location>
        <begin position="394"/>
        <end position="413"/>
    </location>
</feature>
<dbReference type="InterPro" id="IPR036431">
    <property type="entry name" value="ARID_dom_sf"/>
</dbReference>
<sequence length="413" mass="44154">MDDQGLIPGQGAAPDVPAEAGAGEPPIPDAVAEPAAEAAPVLPATYAPARASHAEVLASRDLFMATLKEALAVFGIQMDKPPRMASRLLDLQQLYRNVTSLGGCAKVTAEKKWREAGGSFHFPGTITSVSYTLRHKYQQFLWDYEQMYFWRNTGERVPVPPTAAATRGEPNEGRKRPRLPDQPDGEMTTFLGLPARTPIQLTAMSVTGGGPEMVCVGSRGTITLDARFDVGYFVSVRVVGQEFCGVLYYPPPAHSQPVAMTPGGVQDLCYGGPLVSGAAAVPAPRAAMQPFDFFNAEARQKLRTLQPHLTLAETTRRVSELWTQATEVETAPYEALANIDRVRYQSELEAYNYRLATEASLQQAAEAAAQVAAASAATAQAQNPIYLRPAPAAAAANGGPLPPPPPAQMQVVT</sequence>